<dbReference type="AlphaFoldDB" id="A0A6J8DTD8"/>
<evidence type="ECO:0000259" key="2">
    <source>
        <dbReference type="Pfam" id="PF20720"/>
    </source>
</evidence>
<protein>
    <recommendedName>
        <fullName evidence="2">Novel STAND NTPase 3 domain-containing protein</fullName>
    </recommendedName>
</protein>
<proteinExistence type="predicted"/>
<name>A0A6J8DTD8_MYTCO</name>
<keyword evidence="4" id="KW-1185">Reference proteome</keyword>
<dbReference type="Proteomes" id="UP000507470">
    <property type="component" value="Unassembled WGS sequence"/>
</dbReference>
<organism evidence="3 4">
    <name type="scientific">Mytilus coruscus</name>
    <name type="common">Sea mussel</name>
    <dbReference type="NCBI Taxonomy" id="42192"/>
    <lineage>
        <taxon>Eukaryota</taxon>
        <taxon>Metazoa</taxon>
        <taxon>Spiralia</taxon>
        <taxon>Lophotrochozoa</taxon>
        <taxon>Mollusca</taxon>
        <taxon>Bivalvia</taxon>
        <taxon>Autobranchia</taxon>
        <taxon>Pteriomorphia</taxon>
        <taxon>Mytilida</taxon>
        <taxon>Mytiloidea</taxon>
        <taxon>Mytilidae</taxon>
        <taxon>Mytilinae</taxon>
        <taxon>Mytilus</taxon>
    </lineage>
</organism>
<accession>A0A6J8DTD8</accession>
<evidence type="ECO:0000313" key="4">
    <source>
        <dbReference type="Proteomes" id="UP000507470"/>
    </source>
</evidence>
<evidence type="ECO:0000256" key="1">
    <source>
        <dbReference type="SAM" id="Coils"/>
    </source>
</evidence>
<reference evidence="3 4" key="1">
    <citation type="submission" date="2020-06" db="EMBL/GenBank/DDBJ databases">
        <authorList>
            <person name="Li R."/>
            <person name="Bekaert M."/>
        </authorList>
    </citation>
    <scope>NUCLEOTIDE SEQUENCE [LARGE SCALE GENOMIC DNA]</scope>
    <source>
        <strain evidence="4">wild</strain>
    </source>
</reference>
<keyword evidence="1" id="KW-0175">Coiled coil</keyword>
<feature type="coiled-coil region" evidence="1">
    <location>
        <begin position="114"/>
        <end position="148"/>
    </location>
</feature>
<sequence>MTHFTAFDDSCDSSALLGIIVNICTFPSDVQCDAKQIRSNIRNSWAHCDFSEWSSTKYANSFQLMEQLVKHLRLNNREENKILGELNKWENKREYIQTLCTEGENQFIRVQKELRASENDLQKMLARVQKLEIESKKHEEKIENVSALTTSVSREIEDLKAVVKRQEEDHIPKNIQAQYNREIQEWKNDEATFLETRATKHILTSLLSNDVIIVTGSSGCGKSSNIHHAALYLHERFGYEIIPVLTGPSDIINYNNENKKQVFVEDDICGKESINLQTLFMWRDYSEKLEKFFKTVDNDAENERDGKISELSGSKLLISCRLHIYKEAQFKLLKLLTRKECNLLSPEWCLQQQERMNMMQKYLPGDIDFIDNVKHVTDDVDFFPLICKLSKGKSFDEVIKLLTAPVDSITKNLNHIVLNNKAQFCALVLCILFDDGFNTDWLMLKSAPDNKKCKLVNIVKEFEIDLSSEIARNTLKAGFSTLDETYFKRRGKEYRLIHDIIYKMAAIICGNHLTECFIRYAPTVFIRDHFIFESIIEASANDDLVILSIDKEEDYF</sequence>
<gene>
    <name evidence="3" type="ORF">MCOR_43276</name>
</gene>
<evidence type="ECO:0000313" key="3">
    <source>
        <dbReference type="EMBL" id="CAC5410070.1"/>
    </source>
</evidence>
<dbReference type="EMBL" id="CACVKT020007681">
    <property type="protein sequence ID" value="CAC5410070.1"/>
    <property type="molecule type" value="Genomic_DNA"/>
</dbReference>
<feature type="domain" description="Novel STAND NTPase 3" evidence="2">
    <location>
        <begin position="193"/>
        <end position="363"/>
    </location>
</feature>
<dbReference type="Pfam" id="PF20720">
    <property type="entry name" value="nSTAND3"/>
    <property type="match status" value="1"/>
</dbReference>
<dbReference type="OrthoDB" id="5969903at2759"/>
<dbReference type="InterPro" id="IPR049050">
    <property type="entry name" value="nSTAND3"/>
</dbReference>